<dbReference type="Proteomes" id="UP000419144">
    <property type="component" value="Unassembled WGS sequence"/>
</dbReference>
<sequence>MSDGYSSEHYHLVTQRSQAAEIIVPIPTFCKPLAATVRPSGERKAGLLASFFDPEQHAWVVRRLPVHESCPHQSPLCLIVRVITLVDPANLYELRVSLSSVLDDLDNDEFFSLQRRSQIYRLLLEEHLEDKSGATLRCAAAEGRLPKLTEAVTLAAPLDVMDGFVLTGGGFLSDFPVLRDGPALPRSMGTVYDDILAGSDFCGPPMPVGASRFTGKDSAAKTYVSTGRDSPGSSQDPLEYTAWSVTAAANGGLVCLSIGLRRRSPIEWSQLEKRSPQLHAAFPHKSTGSGASLAISSGPVWAKVPSSVVVDRGALAVVHGFDAPVSGLGLNRDSDGGSGAQGFVNTYSSPAVPTRGSRPLLETLTLRGEVNVTLPRRDGEEWCISLPPPHGSLKFPMGPNRELMMTARTFFYLE</sequence>
<reference evidence="1" key="1">
    <citation type="submission" date="2019-11" db="EMBL/GenBank/DDBJ databases">
        <title>Leishmania tarentolae CDS.</title>
        <authorList>
            <person name="Goto Y."/>
            <person name="Yamagishi J."/>
        </authorList>
    </citation>
    <scope>NUCLEOTIDE SEQUENCE [LARGE SCALE GENOMIC DNA]</scope>
    <source>
        <strain evidence="1">Parrot Tar II</strain>
    </source>
</reference>
<dbReference type="OrthoDB" id="259025at2759"/>
<protein>
    <submittedName>
        <fullName evidence="1">Uncharacterized protein</fullName>
    </submittedName>
</protein>
<gene>
    <name evidence="1" type="ORF">LtaPh_3219800</name>
</gene>
<proteinExistence type="predicted"/>
<dbReference type="AlphaFoldDB" id="A0A640KQX7"/>
<accession>A0A640KQX7</accession>
<dbReference type="VEuPathDB" id="TriTrypDB:LtaPh_3219800"/>
<organism evidence="1 2">
    <name type="scientific">Leishmania tarentolae</name>
    <name type="common">Sauroleishmania tarentolae</name>
    <dbReference type="NCBI Taxonomy" id="5689"/>
    <lineage>
        <taxon>Eukaryota</taxon>
        <taxon>Discoba</taxon>
        <taxon>Euglenozoa</taxon>
        <taxon>Kinetoplastea</taxon>
        <taxon>Metakinetoplastina</taxon>
        <taxon>Trypanosomatida</taxon>
        <taxon>Trypanosomatidae</taxon>
        <taxon>Leishmaniinae</taxon>
        <taxon>Leishmania</taxon>
        <taxon>lizard Leishmania</taxon>
    </lineage>
</organism>
<dbReference type="EMBL" id="BLBS01000048">
    <property type="protein sequence ID" value="GET91525.1"/>
    <property type="molecule type" value="Genomic_DNA"/>
</dbReference>
<evidence type="ECO:0000313" key="1">
    <source>
        <dbReference type="EMBL" id="GET91525.1"/>
    </source>
</evidence>
<keyword evidence="2" id="KW-1185">Reference proteome</keyword>
<evidence type="ECO:0000313" key="2">
    <source>
        <dbReference type="Proteomes" id="UP000419144"/>
    </source>
</evidence>
<name>A0A640KQX7_LEITA</name>
<comment type="caution">
    <text evidence="1">The sequence shown here is derived from an EMBL/GenBank/DDBJ whole genome shotgun (WGS) entry which is preliminary data.</text>
</comment>